<dbReference type="Pfam" id="PF00083">
    <property type="entry name" value="Sugar_tr"/>
    <property type="match status" value="2"/>
</dbReference>
<protein>
    <submittedName>
        <fullName evidence="7">MFS general substrate transporter</fullName>
    </submittedName>
</protein>
<evidence type="ECO:0000313" key="7">
    <source>
        <dbReference type="EMBL" id="PMD45618.1"/>
    </source>
</evidence>
<dbReference type="SUPFAM" id="SSF103473">
    <property type="entry name" value="MFS general substrate transporter"/>
    <property type="match status" value="1"/>
</dbReference>
<evidence type="ECO:0000256" key="5">
    <source>
        <dbReference type="SAM" id="Phobius"/>
    </source>
</evidence>
<keyword evidence="3 5" id="KW-1133">Transmembrane helix</keyword>
<feature type="transmembrane region" description="Helical" evidence="5">
    <location>
        <begin position="221"/>
        <end position="238"/>
    </location>
</feature>
<dbReference type="InterPro" id="IPR005828">
    <property type="entry name" value="MFS_sugar_transport-like"/>
</dbReference>
<evidence type="ECO:0000259" key="6">
    <source>
        <dbReference type="PROSITE" id="PS50850"/>
    </source>
</evidence>
<dbReference type="GO" id="GO:0022857">
    <property type="term" value="F:transmembrane transporter activity"/>
    <property type="evidence" value="ECO:0007669"/>
    <property type="project" value="InterPro"/>
</dbReference>
<dbReference type="InterPro" id="IPR036259">
    <property type="entry name" value="MFS_trans_sf"/>
</dbReference>
<dbReference type="PROSITE" id="PS00217">
    <property type="entry name" value="SUGAR_TRANSPORT_2"/>
    <property type="match status" value="1"/>
</dbReference>
<evidence type="ECO:0000256" key="4">
    <source>
        <dbReference type="ARBA" id="ARBA00023136"/>
    </source>
</evidence>
<gene>
    <name evidence="7" type="ORF">L207DRAFT_258167</name>
</gene>
<dbReference type="EMBL" id="KZ613940">
    <property type="protein sequence ID" value="PMD45618.1"/>
    <property type="molecule type" value="Genomic_DNA"/>
</dbReference>
<dbReference type="PROSITE" id="PS50850">
    <property type="entry name" value="MFS"/>
    <property type="match status" value="1"/>
</dbReference>
<reference evidence="7 8" key="1">
    <citation type="submission" date="2016-04" db="EMBL/GenBank/DDBJ databases">
        <title>A degradative enzymes factory behind the ericoid mycorrhizal symbiosis.</title>
        <authorList>
            <consortium name="DOE Joint Genome Institute"/>
            <person name="Martino E."/>
            <person name="Morin E."/>
            <person name="Grelet G."/>
            <person name="Kuo A."/>
            <person name="Kohler A."/>
            <person name="Daghino S."/>
            <person name="Barry K."/>
            <person name="Choi C."/>
            <person name="Cichocki N."/>
            <person name="Clum A."/>
            <person name="Copeland A."/>
            <person name="Hainaut M."/>
            <person name="Haridas S."/>
            <person name="Labutti K."/>
            <person name="Lindquist E."/>
            <person name="Lipzen A."/>
            <person name="Khouja H.-R."/>
            <person name="Murat C."/>
            <person name="Ohm R."/>
            <person name="Olson A."/>
            <person name="Spatafora J."/>
            <person name="Veneault-Fourrey C."/>
            <person name="Henrissat B."/>
            <person name="Grigoriev I."/>
            <person name="Martin F."/>
            <person name="Perotto S."/>
        </authorList>
    </citation>
    <scope>NUCLEOTIDE SEQUENCE [LARGE SCALE GENOMIC DNA]</scope>
    <source>
        <strain evidence="7 8">F</strain>
    </source>
</reference>
<organism evidence="7 8">
    <name type="scientific">Hyaloscypha variabilis (strain UAMH 11265 / GT02V1 / F)</name>
    <name type="common">Meliniomyces variabilis</name>
    <dbReference type="NCBI Taxonomy" id="1149755"/>
    <lineage>
        <taxon>Eukaryota</taxon>
        <taxon>Fungi</taxon>
        <taxon>Dikarya</taxon>
        <taxon>Ascomycota</taxon>
        <taxon>Pezizomycotina</taxon>
        <taxon>Leotiomycetes</taxon>
        <taxon>Helotiales</taxon>
        <taxon>Hyaloscyphaceae</taxon>
        <taxon>Hyaloscypha</taxon>
        <taxon>Hyaloscypha variabilis</taxon>
    </lineage>
</organism>
<dbReference type="InterPro" id="IPR005829">
    <property type="entry name" value="Sugar_transporter_CS"/>
</dbReference>
<accession>A0A2J6S4H1</accession>
<feature type="transmembrane region" description="Helical" evidence="5">
    <location>
        <begin position="384"/>
        <end position="406"/>
    </location>
</feature>
<dbReference type="AlphaFoldDB" id="A0A2J6S4H1"/>
<dbReference type="OrthoDB" id="433512at2759"/>
<dbReference type="PROSITE" id="PS00216">
    <property type="entry name" value="SUGAR_TRANSPORT_1"/>
    <property type="match status" value="1"/>
</dbReference>
<name>A0A2J6S4H1_HYAVF</name>
<keyword evidence="2 5" id="KW-0812">Transmembrane</keyword>
<evidence type="ECO:0000256" key="3">
    <source>
        <dbReference type="ARBA" id="ARBA00022989"/>
    </source>
</evidence>
<feature type="transmembrane region" description="Helical" evidence="5">
    <location>
        <begin position="509"/>
        <end position="528"/>
    </location>
</feature>
<feature type="transmembrane region" description="Helical" evidence="5">
    <location>
        <begin position="41"/>
        <end position="64"/>
    </location>
</feature>
<feature type="domain" description="Major facilitator superfamily (MFS) profile" evidence="6">
    <location>
        <begin position="43"/>
        <end position="532"/>
    </location>
</feature>
<evidence type="ECO:0000313" key="8">
    <source>
        <dbReference type="Proteomes" id="UP000235786"/>
    </source>
</evidence>
<evidence type="ECO:0000256" key="2">
    <source>
        <dbReference type="ARBA" id="ARBA00022692"/>
    </source>
</evidence>
<proteinExistence type="predicted"/>
<keyword evidence="8" id="KW-1185">Reference proteome</keyword>
<dbReference type="STRING" id="1149755.A0A2J6S4H1"/>
<sequence length="555" mass="61342">MHWEEEAYSRTDKDGNPVSFVEYEKQALGKKLGGFMTGGDLMLYSITGVGFFLDSYDLFIINLMSPIWAYEYWNGHYPPLLRGAVNAASNIGNIIGQLSFGFLGDAFGRKFVYGKELIICIIGTILVISLPNSIPTPTLKMIWIFCFRLLMGIGIGGDYPMSASIVSERSHLHTRGRLLAWIFSNQGWGTLTGSVATIIILSCFRKSIKEEGHYNELDAVWRIQMGIALVPAFATLIPRLRMPEGRKYVESRALNTPASPVSNVHHERASTDPETNAIQNIPGLASTSDSTIPKPQKLTDLPAIPLNITDLEKLDPLTSRKAKLNAFFVYFSEWRHLKTLIGTASCWFLLDVAFYGTNLNQSVLLADIGYSTGKTHFDVLMRNAIGNLIIAVSGYVPGYFFTIFLVEKMGRKWIQIQGFLVCALMFAILAGGYTKLSTGGKFACFAIAQFFFNFGPNATTFIIPAEVYPSRVRGFAHGFSAAVGKLGAILSALLFNYLSGSTVIGLANVLWIFFACNMLGALSTWFLIPETKGRDADVVDFREWQEAAGEKVSKK</sequence>
<dbReference type="GO" id="GO:0016020">
    <property type="term" value="C:membrane"/>
    <property type="evidence" value="ECO:0007669"/>
    <property type="project" value="UniProtKB-SubCell"/>
</dbReference>
<feature type="transmembrane region" description="Helical" evidence="5">
    <location>
        <begin position="178"/>
        <end position="201"/>
    </location>
</feature>
<dbReference type="CDD" id="cd17364">
    <property type="entry name" value="MFS_PhT"/>
    <property type="match status" value="1"/>
</dbReference>
<comment type="subcellular location">
    <subcellularLocation>
        <location evidence="1">Membrane</location>
        <topology evidence="1">Multi-pass membrane protein</topology>
    </subcellularLocation>
</comment>
<dbReference type="InterPro" id="IPR020846">
    <property type="entry name" value="MFS_dom"/>
</dbReference>
<feature type="transmembrane region" description="Helical" evidence="5">
    <location>
        <begin position="440"/>
        <end position="463"/>
    </location>
</feature>
<dbReference type="Proteomes" id="UP000235786">
    <property type="component" value="Unassembled WGS sequence"/>
</dbReference>
<keyword evidence="4 5" id="KW-0472">Membrane</keyword>
<feature type="transmembrane region" description="Helical" evidence="5">
    <location>
        <begin position="475"/>
        <end position="497"/>
    </location>
</feature>
<dbReference type="PANTHER" id="PTHR24064">
    <property type="entry name" value="SOLUTE CARRIER FAMILY 22 MEMBER"/>
    <property type="match status" value="1"/>
</dbReference>
<dbReference type="Gene3D" id="1.20.1250.20">
    <property type="entry name" value="MFS general substrate transporter like domains"/>
    <property type="match status" value="2"/>
</dbReference>
<feature type="transmembrane region" description="Helical" evidence="5">
    <location>
        <begin position="140"/>
        <end position="157"/>
    </location>
</feature>
<evidence type="ECO:0000256" key="1">
    <source>
        <dbReference type="ARBA" id="ARBA00004141"/>
    </source>
</evidence>
<feature type="transmembrane region" description="Helical" evidence="5">
    <location>
        <begin position="413"/>
        <end position="434"/>
    </location>
</feature>
<feature type="transmembrane region" description="Helical" evidence="5">
    <location>
        <begin position="116"/>
        <end position="134"/>
    </location>
</feature>